<dbReference type="WBParaSite" id="jg12805">
    <property type="protein sequence ID" value="jg12805"/>
    <property type="gene ID" value="jg12805"/>
</dbReference>
<dbReference type="Proteomes" id="UP000887574">
    <property type="component" value="Unplaced"/>
</dbReference>
<organism evidence="2 3">
    <name type="scientific">Ditylenchus dipsaci</name>
    <dbReference type="NCBI Taxonomy" id="166011"/>
    <lineage>
        <taxon>Eukaryota</taxon>
        <taxon>Metazoa</taxon>
        <taxon>Ecdysozoa</taxon>
        <taxon>Nematoda</taxon>
        <taxon>Chromadorea</taxon>
        <taxon>Rhabditida</taxon>
        <taxon>Tylenchina</taxon>
        <taxon>Tylenchomorpha</taxon>
        <taxon>Sphaerularioidea</taxon>
        <taxon>Anguinidae</taxon>
        <taxon>Anguininae</taxon>
        <taxon>Ditylenchus</taxon>
    </lineage>
</organism>
<dbReference type="AlphaFoldDB" id="A0A915CUP0"/>
<accession>A0A915CUP0</accession>
<proteinExistence type="predicted"/>
<evidence type="ECO:0000313" key="3">
    <source>
        <dbReference type="WBParaSite" id="jg12805"/>
    </source>
</evidence>
<name>A0A915CUP0_9BILA</name>
<feature type="signal peptide" evidence="1">
    <location>
        <begin position="1"/>
        <end position="18"/>
    </location>
</feature>
<evidence type="ECO:0000256" key="1">
    <source>
        <dbReference type="SAM" id="SignalP"/>
    </source>
</evidence>
<keyword evidence="2" id="KW-1185">Reference proteome</keyword>
<keyword evidence="1" id="KW-0732">Signal</keyword>
<feature type="chain" id="PRO_5037824031" evidence="1">
    <location>
        <begin position="19"/>
        <end position="154"/>
    </location>
</feature>
<evidence type="ECO:0000313" key="2">
    <source>
        <dbReference type="Proteomes" id="UP000887574"/>
    </source>
</evidence>
<protein>
    <submittedName>
        <fullName evidence="3">Secreted protein</fullName>
    </submittedName>
</protein>
<sequence>MLLLLPIAFVSLIKNALCLECIQCDRQGVWYSPEENERHILRCQTGMIPATRCSNTSHTHCIFNYYKKAGTVTVTERRCGMAEEMSGCTLYKSMAGGRAKRHLIGGSNVDRPMPSSHRRREASLLVEVCTSGCTKDAASVAQQHLHHICLGCYY</sequence>
<reference evidence="3" key="1">
    <citation type="submission" date="2022-11" db="UniProtKB">
        <authorList>
            <consortium name="WormBaseParasite"/>
        </authorList>
    </citation>
    <scope>IDENTIFICATION</scope>
</reference>